<keyword evidence="11" id="KW-0966">Cell projection</keyword>
<dbReference type="RefSeq" id="WP_035604297.1">
    <property type="nucleotide sequence ID" value="NZ_JEMG01000001.1"/>
</dbReference>
<keyword evidence="11" id="KW-0969">Cilium</keyword>
<keyword evidence="5" id="KW-0805">Transcription regulation</keyword>
<keyword evidence="11" id="KW-0282">Flagellum</keyword>
<protein>
    <recommendedName>
        <fullName evidence="2">Negative regulator of flagellin synthesis</fullName>
    </recommendedName>
    <alternativeName>
        <fullName evidence="8">Anti-sigma-28 factor</fullName>
    </alternativeName>
</protein>
<evidence type="ECO:0000256" key="5">
    <source>
        <dbReference type="ARBA" id="ARBA00023015"/>
    </source>
</evidence>
<comment type="caution">
    <text evidence="11">The sequence shown here is derived from an EMBL/GenBank/DDBJ whole genome shotgun (WGS) entry which is preliminary data.</text>
</comment>
<evidence type="ECO:0000313" key="11">
    <source>
        <dbReference type="EMBL" id="EYC49993.1"/>
    </source>
</evidence>
<evidence type="ECO:0000256" key="3">
    <source>
        <dbReference type="ARBA" id="ARBA00022491"/>
    </source>
</evidence>
<accession>A0A016XFL4</accession>
<reference evidence="11 12" key="1">
    <citation type="submission" date="2014-02" db="EMBL/GenBank/DDBJ databases">
        <title>Draft Genome of Hylemonella gracilis isolated from the Niagara River.</title>
        <authorList>
            <person name="Pawlowski D.R."/>
            <person name="Koudelka G.B."/>
        </authorList>
    </citation>
    <scope>NUCLEOTIDE SEQUENCE [LARGE SCALE GENOMIC DNA]</scope>
    <source>
        <strain evidence="11 12">Niagara R</strain>
    </source>
</reference>
<proteinExistence type="inferred from homology"/>
<dbReference type="Pfam" id="PF04316">
    <property type="entry name" value="FlgM"/>
    <property type="match status" value="1"/>
</dbReference>
<evidence type="ECO:0000259" key="10">
    <source>
        <dbReference type="Pfam" id="PF04316"/>
    </source>
</evidence>
<dbReference type="InterPro" id="IPR007412">
    <property type="entry name" value="FlgM"/>
</dbReference>
<keyword evidence="3" id="KW-0678">Repressor</keyword>
<dbReference type="eggNOG" id="COG2747">
    <property type="taxonomic scope" value="Bacteria"/>
</dbReference>
<evidence type="ECO:0000256" key="9">
    <source>
        <dbReference type="SAM" id="MobiDB-lite"/>
    </source>
</evidence>
<keyword evidence="4" id="KW-1005">Bacterial flagellum biogenesis</keyword>
<feature type="region of interest" description="Disordered" evidence="9">
    <location>
        <begin position="1"/>
        <end position="26"/>
    </location>
</feature>
<evidence type="ECO:0000256" key="6">
    <source>
        <dbReference type="ARBA" id="ARBA00023163"/>
    </source>
</evidence>
<name>A0A016XFL4_9BURK</name>
<dbReference type="InterPro" id="IPR031316">
    <property type="entry name" value="FlgM_C"/>
</dbReference>
<dbReference type="SUPFAM" id="SSF101498">
    <property type="entry name" value="Anti-sigma factor FlgM"/>
    <property type="match status" value="1"/>
</dbReference>
<dbReference type="EMBL" id="JEMG01000001">
    <property type="protein sequence ID" value="EYC49993.1"/>
    <property type="molecule type" value="Genomic_DNA"/>
</dbReference>
<evidence type="ECO:0000256" key="8">
    <source>
        <dbReference type="ARBA" id="ARBA00030117"/>
    </source>
</evidence>
<gene>
    <name evidence="11" type="ORF">AZ34_02125</name>
</gene>
<comment type="similarity">
    <text evidence="1">Belongs to the FlgM family.</text>
</comment>
<comment type="function">
    <text evidence="7">Responsible for the coupling of flagellin expression to flagellar assembly by preventing expression of the flagellin genes when a component of the middle class of proteins is defective. It negatively regulates flagellar genes by inhibiting the activity of FliA by directly binding to FliA.</text>
</comment>
<dbReference type="InterPro" id="IPR035890">
    <property type="entry name" value="Anti-sigma-28_factor_FlgM_sf"/>
</dbReference>
<dbReference type="STRING" id="1458275.AZ34_02125"/>
<organism evidence="11 12">
    <name type="scientific">Hylemonella gracilis str. Niagara R</name>
    <dbReference type="NCBI Taxonomy" id="1458275"/>
    <lineage>
        <taxon>Bacteria</taxon>
        <taxon>Pseudomonadati</taxon>
        <taxon>Pseudomonadota</taxon>
        <taxon>Betaproteobacteria</taxon>
        <taxon>Burkholderiales</taxon>
        <taxon>Comamonadaceae</taxon>
        <taxon>Hylemonella</taxon>
    </lineage>
</organism>
<evidence type="ECO:0000256" key="2">
    <source>
        <dbReference type="ARBA" id="ARBA00017823"/>
    </source>
</evidence>
<dbReference type="NCBIfam" id="TIGR03824">
    <property type="entry name" value="FlgM_jcvi"/>
    <property type="match status" value="1"/>
</dbReference>
<dbReference type="Proteomes" id="UP000023268">
    <property type="component" value="Unassembled WGS sequence"/>
</dbReference>
<evidence type="ECO:0000256" key="7">
    <source>
        <dbReference type="ARBA" id="ARBA00024739"/>
    </source>
</evidence>
<evidence type="ECO:0000256" key="4">
    <source>
        <dbReference type="ARBA" id="ARBA00022795"/>
    </source>
</evidence>
<sequence>MKVGQSAADPLLKVTPQATQPAKNEMAAKEAVSVSTQGATSAAKGSVSVTVSSSVRAMEQLRGAGELADIDMDKVRAVREAIENGTYVVNAEAIADKLLAGAEEFLAPRSVH</sequence>
<dbReference type="GO" id="GO:0045892">
    <property type="term" value="P:negative regulation of DNA-templated transcription"/>
    <property type="evidence" value="ECO:0007669"/>
    <property type="project" value="InterPro"/>
</dbReference>
<dbReference type="AlphaFoldDB" id="A0A016XFL4"/>
<feature type="domain" description="Anti-sigma-28 factor FlgM C-terminal" evidence="10">
    <location>
        <begin position="48"/>
        <end position="99"/>
    </location>
</feature>
<evidence type="ECO:0000313" key="12">
    <source>
        <dbReference type="Proteomes" id="UP000023268"/>
    </source>
</evidence>
<evidence type="ECO:0000256" key="1">
    <source>
        <dbReference type="ARBA" id="ARBA00005322"/>
    </source>
</evidence>
<dbReference type="GO" id="GO:0044781">
    <property type="term" value="P:bacterial-type flagellum organization"/>
    <property type="evidence" value="ECO:0007669"/>
    <property type="project" value="UniProtKB-KW"/>
</dbReference>
<keyword evidence="6" id="KW-0804">Transcription</keyword>